<dbReference type="GO" id="GO:0004825">
    <property type="term" value="F:methionine-tRNA ligase activity"/>
    <property type="evidence" value="ECO:0007669"/>
    <property type="project" value="UniProtKB-EC"/>
</dbReference>
<dbReference type="InterPro" id="IPR023457">
    <property type="entry name" value="Met-tRNA_synth_2"/>
</dbReference>
<keyword evidence="7 11" id="KW-0648">Protein biosynthesis</keyword>
<dbReference type="Proteomes" id="UP000228635">
    <property type="component" value="Unassembled WGS sequence"/>
</dbReference>
<gene>
    <name evidence="13" type="ORF">COU08_00365</name>
</gene>
<keyword evidence="6 11" id="KW-0067">ATP-binding</keyword>
<evidence type="ECO:0000256" key="5">
    <source>
        <dbReference type="ARBA" id="ARBA00022741"/>
    </source>
</evidence>
<evidence type="ECO:0000259" key="12">
    <source>
        <dbReference type="Pfam" id="PF09334"/>
    </source>
</evidence>
<dbReference type="PANTHER" id="PTHR43326:SF1">
    <property type="entry name" value="METHIONINE--TRNA LIGASE, MITOCHONDRIAL"/>
    <property type="match status" value="1"/>
</dbReference>
<evidence type="ECO:0000256" key="9">
    <source>
        <dbReference type="ARBA" id="ARBA00030904"/>
    </source>
</evidence>
<dbReference type="AlphaFoldDB" id="A0A2M6WJ75"/>
<evidence type="ECO:0000256" key="11">
    <source>
        <dbReference type="RuleBase" id="RU363039"/>
    </source>
</evidence>
<dbReference type="NCBIfam" id="TIGR00398">
    <property type="entry name" value="metG"/>
    <property type="match status" value="1"/>
</dbReference>
<reference evidence="14" key="1">
    <citation type="submission" date="2017-09" db="EMBL/GenBank/DDBJ databases">
        <title>Depth-based differentiation of microbial function through sediment-hosted aquifers and enrichment of novel symbionts in the deep terrestrial subsurface.</title>
        <authorList>
            <person name="Probst A.J."/>
            <person name="Ladd B."/>
            <person name="Jarett J.K."/>
            <person name="Geller-Mcgrath D.E."/>
            <person name="Sieber C.M.K."/>
            <person name="Emerson J.B."/>
            <person name="Anantharaman K."/>
            <person name="Thomas B.C."/>
            <person name="Malmstrom R."/>
            <person name="Stieglmeier M."/>
            <person name="Klingl A."/>
            <person name="Woyke T."/>
            <person name="Ryan C.M."/>
            <person name="Banfield J.F."/>
        </authorList>
    </citation>
    <scope>NUCLEOTIDE SEQUENCE [LARGE SCALE GENOMIC DNA]</scope>
</reference>
<keyword evidence="8 11" id="KW-0030">Aminoacyl-tRNA synthetase</keyword>
<evidence type="ECO:0000256" key="3">
    <source>
        <dbReference type="ARBA" id="ARBA00018753"/>
    </source>
</evidence>
<comment type="similarity">
    <text evidence="11">Belongs to the class-I aminoacyl-tRNA synthetase family.</text>
</comment>
<evidence type="ECO:0000313" key="13">
    <source>
        <dbReference type="EMBL" id="PIT92823.1"/>
    </source>
</evidence>
<dbReference type="FunFam" id="2.170.220.10:FF:000001">
    <property type="entry name" value="methionine--tRNA ligase, mitochondrial"/>
    <property type="match status" value="1"/>
</dbReference>
<comment type="catalytic activity">
    <reaction evidence="10">
        <text>tRNA(Met) + L-methionine + ATP = L-methionyl-tRNA(Met) + AMP + diphosphate</text>
        <dbReference type="Rhea" id="RHEA:13481"/>
        <dbReference type="Rhea" id="RHEA-COMP:9667"/>
        <dbReference type="Rhea" id="RHEA-COMP:9698"/>
        <dbReference type="ChEBI" id="CHEBI:30616"/>
        <dbReference type="ChEBI" id="CHEBI:33019"/>
        <dbReference type="ChEBI" id="CHEBI:57844"/>
        <dbReference type="ChEBI" id="CHEBI:78442"/>
        <dbReference type="ChEBI" id="CHEBI:78530"/>
        <dbReference type="ChEBI" id="CHEBI:456215"/>
        <dbReference type="EC" id="6.1.1.10"/>
    </reaction>
</comment>
<keyword evidence="5 11" id="KW-0547">Nucleotide-binding</keyword>
<dbReference type="EMBL" id="PFBA01000006">
    <property type="protein sequence ID" value="PIT92823.1"/>
    <property type="molecule type" value="Genomic_DNA"/>
</dbReference>
<name>A0A2M6WJ75_9BACT</name>
<dbReference type="SUPFAM" id="SSF47323">
    <property type="entry name" value="Anticodon-binding domain of a subclass of class I aminoacyl-tRNA synthetases"/>
    <property type="match status" value="1"/>
</dbReference>
<dbReference type="Gene3D" id="2.170.220.10">
    <property type="match status" value="1"/>
</dbReference>
<evidence type="ECO:0000256" key="7">
    <source>
        <dbReference type="ARBA" id="ARBA00022917"/>
    </source>
</evidence>
<evidence type="ECO:0000256" key="10">
    <source>
        <dbReference type="ARBA" id="ARBA00047364"/>
    </source>
</evidence>
<comment type="caution">
    <text evidence="13">The sequence shown here is derived from an EMBL/GenBank/DDBJ whole genome shotgun (WGS) entry which is preliminary data.</text>
</comment>
<dbReference type="SUPFAM" id="SSF52374">
    <property type="entry name" value="Nucleotidylyl transferase"/>
    <property type="match status" value="1"/>
</dbReference>
<accession>A0A2M6WJ75</accession>
<dbReference type="EC" id="6.1.1.10" evidence="2"/>
<dbReference type="GO" id="GO:0005524">
    <property type="term" value="F:ATP binding"/>
    <property type="evidence" value="ECO:0007669"/>
    <property type="project" value="UniProtKB-KW"/>
</dbReference>
<dbReference type="Gene3D" id="1.10.730.10">
    <property type="entry name" value="Isoleucyl-tRNA Synthetase, Domain 1"/>
    <property type="match status" value="1"/>
</dbReference>
<sequence>MKHMKPYYITTTLPYVNAKPHIGFALEIVQADILARHKRNEGREVFFNTGTDEHGLKIYQKAQEEKMETQAYTDKYAATFDNLKKALNLSYDNFIRTTDESHKKAAQEFWRRCGKNGDIYKKNYKLKYCVGCELEKTDSELEKGRCSIHPNLEVEVIEEENYFFKFSKYQEKLLALYNDKPEFVIPQFRLNEVKRFIENGLEDFSISRLKEKMPWGVSVPGDETQVMYVWFDALINYISALGWPDEDGLFKTFWPGVQVAGKDNVRQQSAMWQAMLMSAGLAPSKQIFIHGFITSGGQKMSKSLGNVIDPFEIVEKYGTDAVRYFLARHIHPFEDSDVTTERFKEAYNADLANGIGNFIARITTLGEKAGTIPEQKVELGIQKIVKEIKSEVFGKLCEYKFNEALESIQRLISYGDRYINDHKVWAIKDENAKKTKIYQVATLARESAQLFEVFIPETAEKIRRCFEKGGKGIKITKTGILFPRVE</sequence>
<protein>
    <recommendedName>
        <fullName evidence="3">Methionine--tRNA ligase</fullName>
        <ecNumber evidence="2">6.1.1.10</ecNumber>
    </recommendedName>
    <alternativeName>
        <fullName evidence="9">Methionyl-tRNA synthetase</fullName>
    </alternativeName>
</protein>
<evidence type="ECO:0000313" key="14">
    <source>
        <dbReference type="Proteomes" id="UP000228635"/>
    </source>
</evidence>
<evidence type="ECO:0000256" key="8">
    <source>
        <dbReference type="ARBA" id="ARBA00023146"/>
    </source>
</evidence>
<evidence type="ECO:0000256" key="6">
    <source>
        <dbReference type="ARBA" id="ARBA00022840"/>
    </source>
</evidence>
<evidence type="ECO:0000256" key="4">
    <source>
        <dbReference type="ARBA" id="ARBA00022598"/>
    </source>
</evidence>
<evidence type="ECO:0000256" key="2">
    <source>
        <dbReference type="ARBA" id="ARBA00012838"/>
    </source>
</evidence>
<proteinExistence type="inferred from homology"/>
<keyword evidence="4 11" id="KW-0436">Ligase</keyword>
<dbReference type="CDD" id="cd00814">
    <property type="entry name" value="MetRS_core"/>
    <property type="match status" value="1"/>
</dbReference>
<organism evidence="13 14">
    <name type="scientific">Candidatus Harrisonbacteria bacterium CG10_big_fil_rev_8_21_14_0_10_42_17</name>
    <dbReference type="NCBI Taxonomy" id="1974584"/>
    <lineage>
        <taxon>Bacteria</taxon>
        <taxon>Candidatus Harrisoniibacteriota</taxon>
    </lineage>
</organism>
<evidence type="ECO:0000256" key="1">
    <source>
        <dbReference type="ARBA" id="ARBA00003314"/>
    </source>
</evidence>
<dbReference type="GO" id="GO:0006431">
    <property type="term" value="P:methionyl-tRNA aminoacylation"/>
    <property type="evidence" value="ECO:0007669"/>
    <property type="project" value="InterPro"/>
</dbReference>
<dbReference type="PRINTS" id="PR01041">
    <property type="entry name" value="TRNASYNTHMET"/>
</dbReference>
<comment type="function">
    <text evidence="1">Is required not only for elongation of protein synthesis but also for the initiation of all mRNA translation through initiator tRNA(fMet) aminoacylation.</text>
</comment>
<dbReference type="InterPro" id="IPR033911">
    <property type="entry name" value="MetRS_core"/>
</dbReference>
<feature type="domain" description="Methionyl/Leucyl tRNA synthetase" evidence="12">
    <location>
        <begin position="138"/>
        <end position="362"/>
    </location>
</feature>
<dbReference type="Gene3D" id="3.40.50.620">
    <property type="entry name" value="HUPs"/>
    <property type="match status" value="1"/>
</dbReference>
<dbReference type="Pfam" id="PF09334">
    <property type="entry name" value="tRNA-synt_1g"/>
    <property type="match status" value="1"/>
</dbReference>
<dbReference type="InterPro" id="IPR015413">
    <property type="entry name" value="Methionyl/Leucyl_tRNA_Synth"/>
</dbReference>
<dbReference type="InterPro" id="IPR014758">
    <property type="entry name" value="Met-tRNA_synth"/>
</dbReference>
<dbReference type="PANTHER" id="PTHR43326">
    <property type="entry name" value="METHIONYL-TRNA SYNTHETASE"/>
    <property type="match status" value="1"/>
</dbReference>
<dbReference type="InterPro" id="IPR014729">
    <property type="entry name" value="Rossmann-like_a/b/a_fold"/>
</dbReference>
<dbReference type="InterPro" id="IPR009080">
    <property type="entry name" value="tRNAsynth_Ia_anticodon-bd"/>
</dbReference>